<dbReference type="InterPro" id="IPR017871">
    <property type="entry name" value="ABC_transporter-like_CS"/>
</dbReference>
<dbReference type="AlphaFoldDB" id="A0A1J4TBE4"/>
<dbReference type="InterPro" id="IPR003593">
    <property type="entry name" value="AAA+_ATPase"/>
</dbReference>
<name>A0A1J4TBE4_9BACT</name>
<dbReference type="PROSITE" id="PS00211">
    <property type="entry name" value="ABC_TRANSPORTER_1"/>
    <property type="match status" value="1"/>
</dbReference>
<dbReference type="InterPro" id="IPR015854">
    <property type="entry name" value="ABC_transpr_LolD-like"/>
</dbReference>
<comment type="caution">
    <text evidence="6">The sequence shown here is derived from an EMBL/GenBank/DDBJ whole genome shotgun (WGS) entry which is preliminary data.</text>
</comment>
<dbReference type="InterPro" id="IPR003439">
    <property type="entry name" value="ABC_transporter-like_ATP-bd"/>
</dbReference>
<dbReference type="SMART" id="SM00382">
    <property type="entry name" value="AAA"/>
    <property type="match status" value="1"/>
</dbReference>
<protein>
    <recommendedName>
        <fullName evidence="5">ABC transporter domain-containing protein</fullName>
    </recommendedName>
</protein>
<evidence type="ECO:0000313" key="7">
    <source>
        <dbReference type="Proteomes" id="UP000183192"/>
    </source>
</evidence>
<feature type="domain" description="ABC transporter" evidence="5">
    <location>
        <begin position="9"/>
        <end position="247"/>
    </location>
</feature>
<dbReference type="FunFam" id="3.40.50.300:FF:000032">
    <property type="entry name" value="Export ABC transporter ATP-binding protein"/>
    <property type="match status" value="1"/>
</dbReference>
<dbReference type="GO" id="GO:0098796">
    <property type="term" value="C:membrane protein complex"/>
    <property type="evidence" value="ECO:0007669"/>
    <property type="project" value="UniProtKB-ARBA"/>
</dbReference>
<dbReference type="STRING" id="1805146.AUJ27_01845"/>
<dbReference type="Gene3D" id="3.40.50.300">
    <property type="entry name" value="P-loop containing nucleotide triphosphate hydrolases"/>
    <property type="match status" value="1"/>
</dbReference>
<dbReference type="GO" id="GO:0022857">
    <property type="term" value="F:transmembrane transporter activity"/>
    <property type="evidence" value="ECO:0007669"/>
    <property type="project" value="TreeGrafter"/>
</dbReference>
<dbReference type="SUPFAM" id="SSF52540">
    <property type="entry name" value="P-loop containing nucleoside triphosphate hydrolases"/>
    <property type="match status" value="1"/>
</dbReference>
<keyword evidence="3" id="KW-0067">ATP-binding</keyword>
<keyword evidence="1" id="KW-0813">Transport</keyword>
<gene>
    <name evidence="6" type="ORF">AUJ27_01845</name>
</gene>
<dbReference type="GO" id="GO:0005524">
    <property type="term" value="F:ATP binding"/>
    <property type="evidence" value="ECO:0007669"/>
    <property type="project" value="UniProtKB-KW"/>
</dbReference>
<evidence type="ECO:0000256" key="3">
    <source>
        <dbReference type="ARBA" id="ARBA00022840"/>
    </source>
</evidence>
<organism evidence="6 7">
    <name type="scientific">Candidatus Falkowbacteria bacterium CG1_02_37_44</name>
    <dbReference type="NCBI Taxonomy" id="1805146"/>
    <lineage>
        <taxon>Bacteria</taxon>
        <taxon>Candidatus Falkowiibacteriota</taxon>
    </lineage>
</organism>
<dbReference type="CDD" id="cd03255">
    <property type="entry name" value="ABC_MJ0796_LolCDE_FtsE"/>
    <property type="match status" value="1"/>
</dbReference>
<evidence type="ECO:0000259" key="5">
    <source>
        <dbReference type="PROSITE" id="PS50893"/>
    </source>
</evidence>
<proteinExistence type="predicted"/>
<dbReference type="GO" id="GO:0005886">
    <property type="term" value="C:plasma membrane"/>
    <property type="evidence" value="ECO:0007669"/>
    <property type="project" value="TreeGrafter"/>
</dbReference>
<reference evidence="6 7" key="1">
    <citation type="journal article" date="2016" name="Environ. Microbiol.">
        <title>Genomic resolution of a cold subsurface aquifer community provides metabolic insights for novel microbes adapted to high CO concentrations.</title>
        <authorList>
            <person name="Probst A.J."/>
            <person name="Castelle C.J."/>
            <person name="Singh A."/>
            <person name="Brown C.T."/>
            <person name="Anantharaman K."/>
            <person name="Sharon I."/>
            <person name="Hug L.A."/>
            <person name="Burstein D."/>
            <person name="Emerson J.B."/>
            <person name="Thomas B.C."/>
            <person name="Banfield J.F."/>
        </authorList>
    </citation>
    <scope>NUCLEOTIDE SEQUENCE [LARGE SCALE GENOMIC DNA]</scope>
    <source>
        <strain evidence="6">CG1_02_37_44</strain>
    </source>
</reference>
<keyword evidence="4" id="KW-0175">Coiled coil</keyword>
<dbReference type="GO" id="GO:0016887">
    <property type="term" value="F:ATP hydrolysis activity"/>
    <property type="evidence" value="ECO:0007669"/>
    <property type="project" value="InterPro"/>
</dbReference>
<evidence type="ECO:0000256" key="4">
    <source>
        <dbReference type="SAM" id="Coils"/>
    </source>
</evidence>
<feature type="coiled-coil region" evidence="4">
    <location>
        <begin position="335"/>
        <end position="365"/>
    </location>
</feature>
<keyword evidence="2" id="KW-0547">Nucleotide-binding</keyword>
<sequence>MPFKPIIKISKLNVIYFLGRSNEIRALTDINFDIFSGEFIIFFGPSGCGKSTLLYSIAGLEKNIKGDIIVDEKNLSDFSPDKLEEYHQKKVGMIFQSYYLINSLNVLENIVLPQIALGISKKKRTKRAFELLEYFRVKDQADKLPSELSGGQQQRIAICRALVNDPDILLADEPVGNLDSKSAEDVMELLKELNKKFKKTIILVTHNPAHLNFAHRVFYMKDGKVIEGKTNKAINLEAMSEGGMAIGPSVAKDMELLARTYSSLTSSNIGNLLLPFKAKQIVSEVLVNMTSEELGKIEKRVESLIMAGIYDEKATYEYFDSSLEKGGLGMDSRTAKKLAEKIVGIVKEIKKLEEEENKIKQSETADMGEEIMEVRHYLFKSFNININNFSALETINKAIKDRMLNNIDKDVFQKKINLSVRNGGAGIDERTARKLAKRLELLILGKYK</sequence>
<dbReference type="EMBL" id="MNUU01000033">
    <property type="protein sequence ID" value="OIO07806.1"/>
    <property type="molecule type" value="Genomic_DNA"/>
</dbReference>
<dbReference type="InterPro" id="IPR017911">
    <property type="entry name" value="MacB-like_ATP-bd"/>
</dbReference>
<accession>A0A1J4TBE4</accession>
<dbReference type="PROSITE" id="PS50893">
    <property type="entry name" value="ABC_TRANSPORTER_2"/>
    <property type="match status" value="1"/>
</dbReference>
<evidence type="ECO:0000256" key="2">
    <source>
        <dbReference type="ARBA" id="ARBA00022741"/>
    </source>
</evidence>
<dbReference type="Pfam" id="PF00005">
    <property type="entry name" value="ABC_tran"/>
    <property type="match status" value="1"/>
</dbReference>
<evidence type="ECO:0000256" key="1">
    <source>
        <dbReference type="ARBA" id="ARBA00022448"/>
    </source>
</evidence>
<evidence type="ECO:0000313" key="6">
    <source>
        <dbReference type="EMBL" id="OIO07806.1"/>
    </source>
</evidence>
<dbReference type="InterPro" id="IPR027417">
    <property type="entry name" value="P-loop_NTPase"/>
</dbReference>
<dbReference type="Proteomes" id="UP000183192">
    <property type="component" value="Unassembled WGS sequence"/>
</dbReference>
<dbReference type="PANTHER" id="PTHR24220">
    <property type="entry name" value="IMPORT ATP-BINDING PROTEIN"/>
    <property type="match status" value="1"/>
</dbReference>